<keyword evidence="3" id="KW-1185">Reference proteome</keyword>
<dbReference type="InterPro" id="IPR011048">
    <property type="entry name" value="Haem_d1_sf"/>
</dbReference>
<comment type="caution">
    <text evidence="2">The sequence shown here is derived from an EMBL/GenBank/DDBJ whole genome shotgun (WGS) entry which is preliminary data.</text>
</comment>
<dbReference type="SUPFAM" id="SSF51004">
    <property type="entry name" value="C-terminal (heme d1) domain of cytochrome cd1-nitrite reductase"/>
    <property type="match status" value="1"/>
</dbReference>
<dbReference type="Gene3D" id="2.130.10.10">
    <property type="entry name" value="YVTN repeat-like/Quinoprotein amine dehydrogenase"/>
    <property type="match status" value="2"/>
</dbReference>
<keyword evidence="1" id="KW-0732">Signal</keyword>
<dbReference type="RefSeq" id="WP_254738341.1">
    <property type="nucleotide sequence ID" value="NZ_JANCLU010000002.1"/>
</dbReference>
<feature type="chain" id="PRO_5047332581" evidence="1">
    <location>
        <begin position="25"/>
        <end position="324"/>
    </location>
</feature>
<dbReference type="InterPro" id="IPR051200">
    <property type="entry name" value="Host-pathogen_enzymatic-act"/>
</dbReference>
<evidence type="ECO:0000313" key="3">
    <source>
        <dbReference type="Proteomes" id="UP001205890"/>
    </source>
</evidence>
<gene>
    <name evidence="2" type="ORF">NK718_02580</name>
</gene>
<evidence type="ECO:0000313" key="2">
    <source>
        <dbReference type="EMBL" id="MCP8937388.1"/>
    </source>
</evidence>
<dbReference type="PANTHER" id="PTHR47197:SF3">
    <property type="entry name" value="DIHYDRO-HEME D1 DEHYDROGENASE"/>
    <property type="match status" value="1"/>
</dbReference>
<dbReference type="InterPro" id="IPR015943">
    <property type="entry name" value="WD40/YVTN_repeat-like_dom_sf"/>
</dbReference>
<reference evidence="2 3" key="1">
    <citation type="submission" date="2022-07" db="EMBL/GenBank/DDBJ databases">
        <authorList>
            <person name="Li W.-J."/>
            <person name="Deng Q.-Q."/>
        </authorList>
    </citation>
    <scope>NUCLEOTIDE SEQUENCE [LARGE SCALE GENOMIC DNA]</scope>
    <source>
        <strain evidence="2 3">SYSU M60028</strain>
    </source>
</reference>
<sequence>MREATSTVLALAAALACAPLPAPAAELTVEAHMPLGAVKGRIDHLAVDVEGRRLFVAELGNDSVSVVDLRAGKVVHRIEGLAEPQGVGWEPGARTLWIANARDGSVRVFEGANLAPLGRVDLGDDADNVRISEGRIFVGYGSGAIAIVDKSSRKVIETLPLSTHPEGFQIAPGAGQAFVNLADAGSIAVLDIASHRTLASWRTDGVRGNFPLALAPQGEWLVVASRRPATLLRYSSDGALRWRAQTCEDADDVFIDPRRPLIYVVCGEGLVAVHNAGDGNTLERVKTSPGARTGLYVPEMDRLFVAAPTREREAEILVLKLADK</sequence>
<feature type="signal peptide" evidence="1">
    <location>
        <begin position="1"/>
        <end position="24"/>
    </location>
</feature>
<evidence type="ECO:0000256" key="1">
    <source>
        <dbReference type="SAM" id="SignalP"/>
    </source>
</evidence>
<dbReference type="PANTHER" id="PTHR47197">
    <property type="entry name" value="PROTEIN NIRF"/>
    <property type="match status" value="1"/>
</dbReference>
<dbReference type="PROSITE" id="PS51257">
    <property type="entry name" value="PROKAR_LIPOPROTEIN"/>
    <property type="match status" value="1"/>
</dbReference>
<proteinExistence type="predicted"/>
<dbReference type="EMBL" id="JANCLU010000002">
    <property type="protein sequence ID" value="MCP8937388.1"/>
    <property type="molecule type" value="Genomic_DNA"/>
</dbReference>
<name>A0ABT1L8Y0_9HYPH</name>
<dbReference type="Proteomes" id="UP001205890">
    <property type="component" value="Unassembled WGS sequence"/>
</dbReference>
<accession>A0ABT1L8Y0</accession>
<organism evidence="2 3">
    <name type="scientific">Alsobacter ponti</name>
    <dbReference type="NCBI Taxonomy" id="2962936"/>
    <lineage>
        <taxon>Bacteria</taxon>
        <taxon>Pseudomonadati</taxon>
        <taxon>Pseudomonadota</taxon>
        <taxon>Alphaproteobacteria</taxon>
        <taxon>Hyphomicrobiales</taxon>
        <taxon>Alsobacteraceae</taxon>
        <taxon>Alsobacter</taxon>
    </lineage>
</organism>
<protein>
    <submittedName>
        <fullName evidence="2">YncE family protein</fullName>
    </submittedName>
</protein>